<keyword evidence="3" id="KW-0808">Transferase</keyword>
<dbReference type="InterPro" id="IPR050951">
    <property type="entry name" value="Retrovirus_Pol_polyprotein"/>
</dbReference>
<name>A0AAW1LAM0_POPJA</name>
<accession>A0AAW1LAM0</accession>
<reference evidence="3 4" key="1">
    <citation type="journal article" date="2024" name="BMC Genomics">
        <title>De novo assembly and annotation of Popillia japonica's genome with initial clues to its potential as an invasive pest.</title>
        <authorList>
            <person name="Cucini C."/>
            <person name="Boschi S."/>
            <person name="Funari R."/>
            <person name="Cardaioli E."/>
            <person name="Iannotti N."/>
            <person name="Marturano G."/>
            <person name="Paoli F."/>
            <person name="Bruttini M."/>
            <person name="Carapelli A."/>
            <person name="Frati F."/>
            <person name="Nardi F."/>
        </authorList>
    </citation>
    <scope>NUCLEOTIDE SEQUENCE [LARGE SCALE GENOMIC DNA]</scope>
    <source>
        <strain evidence="3">DMR45628</strain>
    </source>
</reference>
<organism evidence="3 4">
    <name type="scientific">Popillia japonica</name>
    <name type="common">Japanese beetle</name>
    <dbReference type="NCBI Taxonomy" id="7064"/>
    <lineage>
        <taxon>Eukaryota</taxon>
        <taxon>Metazoa</taxon>
        <taxon>Ecdysozoa</taxon>
        <taxon>Arthropoda</taxon>
        <taxon>Hexapoda</taxon>
        <taxon>Insecta</taxon>
        <taxon>Pterygota</taxon>
        <taxon>Neoptera</taxon>
        <taxon>Endopterygota</taxon>
        <taxon>Coleoptera</taxon>
        <taxon>Polyphaga</taxon>
        <taxon>Scarabaeiformia</taxon>
        <taxon>Scarabaeidae</taxon>
        <taxon>Rutelinae</taxon>
        <taxon>Popillia</taxon>
    </lineage>
</organism>
<dbReference type="PANTHER" id="PTHR37984:SF5">
    <property type="entry name" value="PROTEIN NYNRIN-LIKE"/>
    <property type="match status" value="1"/>
</dbReference>
<keyword evidence="1" id="KW-0511">Multifunctional enzyme</keyword>
<gene>
    <name evidence="3" type="ORF">QE152_g14071</name>
</gene>
<sequence>MQTSNVLCHFDPKLPLILATDASQYGVGAVLSHRFPDRSERPIQFASQTLTKTQQKYAQIDKEVTQKSEELFIFDEADVFEIRQIETLPAIVDRLAEETKADQSLKELLHGLVDRLAEETKADQSLKELLHGLKHGIL</sequence>
<keyword evidence="4" id="KW-1185">Reference proteome</keyword>
<keyword evidence="3" id="KW-0548">Nucleotidyltransferase</keyword>
<dbReference type="Pfam" id="PF17919">
    <property type="entry name" value="RT_RNaseH_2"/>
    <property type="match status" value="1"/>
</dbReference>
<dbReference type="SUPFAM" id="SSF56672">
    <property type="entry name" value="DNA/RNA polymerases"/>
    <property type="match status" value="1"/>
</dbReference>
<dbReference type="PANTHER" id="PTHR37984">
    <property type="entry name" value="PROTEIN CBG26694"/>
    <property type="match status" value="1"/>
</dbReference>
<keyword evidence="3" id="KW-0695">RNA-directed DNA polymerase</keyword>
<dbReference type="GO" id="GO:0003964">
    <property type="term" value="F:RNA-directed DNA polymerase activity"/>
    <property type="evidence" value="ECO:0007669"/>
    <property type="project" value="UniProtKB-KW"/>
</dbReference>
<dbReference type="EMBL" id="JASPKY010000139">
    <property type="protein sequence ID" value="KAK9731019.1"/>
    <property type="molecule type" value="Genomic_DNA"/>
</dbReference>
<dbReference type="InterPro" id="IPR043502">
    <property type="entry name" value="DNA/RNA_pol_sf"/>
</dbReference>
<proteinExistence type="predicted"/>
<dbReference type="Proteomes" id="UP001458880">
    <property type="component" value="Unassembled WGS sequence"/>
</dbReference>
<evidence type="ECO:0000259" key="2">
    <source>
        <dbReference type="Pfam" id="PF17919"/>
    </source>
</evidence>
<evidence type="ECO:0000313" key="4">
    <source>
        <dbReference type="Proteomes" id="UP001458880"/>
    </source>
</evidence>
<comment type="caution">
    <text evidence="3">The sequence shown here is derived from an EMBL/GenBank/DDBJ whole genome shotgun (WGS) entry which is preliminary data.</text>
</comment>
<dbReference type="InterPro" id="IPR041577">
    <property type="entry name" value="RT_RNaseH_2"/>
</dbReference>
<feature type="domain" description="Reverse transcriptase/retrotransposon-derived protein RNase H-like" evidence="2">
    <location>
        <begin position="2"/>
        <end position="64"/>
    </location>
</feature>
<evidence type="ECO:0000313" key="3">
    <source>
        <dbReference type="EMBL" id="KAK9731019.1"/>
    </source>
</evidence>
<protein>
    <submittedName>
        <fullName evidence="3">RNase H-like domain found in reverse transcriptase</fullName>
    </submittedName>
</protein>
<evidence type="ECO:0000256" key="1">
    <source>
        <dbReference type="ARBA" id="ARBA00023268"/>
    </source>
</evidence>
<dbReference type="AlphaFoldDB" id="A0AAW1LAM0"/>